<evidence type="ECO:0000256" key="1">
    <source>
        <dbReference type="SAM" id="MobiDB-lite"/>
    </source>
</evidence>
<sequence>MTISRLDCLAFHTDIHTGLSQDHEYDVVLRHEVYSHPRHQTVEWQVNLDFQGLTACEVRARYRLQVDDTDGHEWTALEASWPYLRQQAGAFLAEQGLPHFLPVDLPLDQPQHQDRAPKLHELERPEIPPRTPSSEPLPRRPLPLPGRLTIILSIQQTLQRIVQGEGNWLLGAVQLYGALLGATRSRSKGTRLEWHVRNDTLQARFFEDATGASLSGFRALELFDQRMLLATARQIVAALMDDVLTRQSNMMTGQLTDSFQDDVDNLINTPDGADDVHLTLAAKIVEGESQEDGESALSHLYQYVVAPLKELRRPSPLKEKPLVEHIPLLNGEPMSMTSTGTFSEGGCTDILSVTMIITDAGYLFEDPDPLSHNVPLSQPTMYRLRHLHLDQSQAPALLFVTDLNLDTDVSSLQSDQLDDDFSEEQLARWRRARELSECPWPRHGQELGLQDLEWPEKSGTLQEFETWILQQEKDNLTTAQWQEIIRVEGLDLEALVRRGQMPVAVLTILAEHPDEALRREVAEQVGLPEALMDQLWNDSDEIRLGLARNSTLSEHLQRQLAHVESVFVREELAFNPSLLPELLELLAEDPFYPIRMNVAGNTATAESVLRRLAGDSHEWVRDEALKALSARQLEL</sequence>
<evidence type="ECO:0000313" key="3">
    <source>
        <dbReference type="Proteomes" id="UP000186607"/>
    </source>
</evidence>
<keyword evidence="3" id="KW-1185">Reference proteome</keyword>
<name>A0A1U7P216_9DEIO</name>
<dbReference type="Gene3D" id="1.25.10.10">
    <property type="entry name" value="Leucine-rich Repeat Variant"/>
    <property type="match status" value="1"/>
</dbReference>
<dbReference type="SUPFAM" id="SSF48371">
    <property type="entry name" value="ARM repeat"/>
    <property type="match status" value="1"/>
</dbReference>
<protein>
    <submittedName>
        <fullName evidence="2">Uncharacterized protein</fullName>
    </submittedName>
</protein>
<organism evidence="2 3">
    <name type="scientific">Deinococcus marmoris</name>
    <dbReference type="NCBI Taxonomy" id="249408"/>
    <lineage>
        <taxon>Bacteria</taxon>
        <taxon>Thermotogati</taxon>
        <taxon>Deinococcota</taxon>
        <taxon>Deinococci</taxon>
        <taxon>Deinococcales</taxon>
        <taxon>Deinococcaceae</taxon>
        <taxon>Deinococcus</taxon>
    </lineage>
</organism>
<dbReference type="OrthoDB" id="3288771at2"/>
<accession>A0A1U7P216</accession>
<dbReference type="Proteomes" id="UP000186607">
    <property type="component" value="Unassembled WGS sequence"/>
</dbReference>
<comment type="caution">
    <text evidence="2">The sequence shown here is derived from an EMBL/GenBank/DDBJ whole genome shotgun (WGS) entry which is preliminary data.</text>
</comment>
<gene>
    <name evidence="2" type="ORF">BOO71_0003415</name>
</gene>
<dbReference type="InterPro" id="IPR016024">
    <property type="entry name" value="ARM-type_fold"/>
</dbReference>
<dbReference type="AlphaFoldDB" id="A0A1U7P216"/>
<feature type="compositionally biased region" description="Basic and acidic residues" evidence="1">
    <location>
        <begin position="117"/>
        <end position="127"/>
    </location>
</feature>
<evidence type="ECO:0000313" key="2">
    <source>
        <dbReference type="EMBL" id="OLV19208.1"/>
    </source>
</evidence>
<reference evidence="2 3" key="1">
    <citation type="submission" date="2017-01" db="EMBL/GenBank/DDBJ databases">
        <title>Genome Analysis of Deinococcus marmoris KOPRI26562.</title>
        <authorList>
            <person name="Kim J.H."/>
            <person name="Oh H.-M."/>
        </authorList>
    </citation>
    <scope>NUCLEOTIDE SEQUENCE [LARGE SCALE GENOMIC DNA]</scope>
    <source>
        <strain evidence="2 3">KOPRI26562</strain>
    </source>
</reference>
<dbReference type="InterPro" id="IPR011989">
    <property type="entry name" value="ARM-like"/>
</dbReference>
<feature type="region of interest" description="Disordered" evidence="1">
    <location>
        <begin position="117"/>
        <end position="141"/>
    </location>
</feature>
<proteinExistence type="predicted"/>
<dbReference type="STRING" id="249408.BOO71_0003415"/>
<dbReference type="RefSeq" id="WP_139322774.1">
    <property type="nucleotide sequence ID" value="NZ_MSTI01000039.1"/>
</dbReference>
<dbReference type="EMBL" id="MSTI01000039">
    <property type="protein sequence ID" value="OLV19208.1"/>
    <property type="molecule type" value="Genomic_DNA"/>
</dbReference>